<evidence type="ECO:0000256" key="2">
    <source>
        <dbReference type="SAM" id="Phobius"/>
    </source>
</evidence>
<evidence type="ECO:0000256" key="1">
    <source>
        <dbReference type="SAM" id="MobiDB-lite"/>
    </source>
</evidence>
<organism evidence="3 4">
    <name type="scientific">Micromonospora craterilacus</name>
    <dbReference type="NCBI Taxonomy" id="1655439"/>
    <lineage>
        <taxon>Bacteria</taxon>
        <taxon>Bacillati</taxon>
        <taxon>Actinomycetota</taxon>
        <taxon>Actinomycetes</taxon>
        <taxon>Micromonosporales</taxon>
        <taxon>Micromonosporaceae</taxon>
        <taxon>Micromonospora</taxon>
    </lineage>
</organism>
<keyword evidence="2" id="KW-0812">Transmembrane</keyword>
<sequence length="188" mass="19571">MKRHDSDAGQLIRGVRPESQAGFPASRQGETMLARILDTPRQPQRRSRRTAARVAGAVVLGALFAGGATAAIGAYNAPTAPFEALPANGDAFVCATANLQRMGDAASTAGESPVDACRRSWSRIFGDEAPNHLYPCVKAEDASPSPGASASPSSTQWNGLIYVLDGQQFKNAPETCGSVGMLVAPTVD</sequence>
<feature type="transmembrane region" description="Helical" evidence="2">
    <location>
        <begin position="51"/>
        <end position="75"/>
    </location>
</feature>
<accession>A0A2W2EIW2</accession>
<evidence type="ECO:0000313" key="4">
    <source>
        <dbReference type="Proteomes" id="UP000248924"/>
    </source>
</evidence>
<proteinExistence type="predicted"/>
<dbReference type="Proteomes" id="UP000248924">
    <property type="component" value="Unassembled WGS sequence"/>
</dbReference>
<name>A0A2W2EIW2_9ACTN</name>
<gene>
    <name evidence="3" type="ORF">C1I95_04890</name>
</gene>
<dbReference type="AlphaFoldDB" id="A0A2W2EIW2"/>
<dbReference type="EMBL" id="POTY01000017">
    <property type="protein sequence ID" value="PZG22601.1"/>
    <property type="molecule type" value="Genomic_DNA"/>
</dbReference>
<comment type="caution">
    <text evidence="3">The sequence shown here is derived from an EMBL/GenBank/DDBJ whole genome shotgun (WGS) entry which is preliminary data.</text>
</comment>
<evidence type="ECO:0000313" key="3">
    <source>
        <dbReference type="EMBL" id="PZG22601.1"/>
    </source>
</evidence>
<keyword evidence="2" id="KW-1133">Transmembrane helix</keyword>
<keyword evidence="4" id="KW-1185">Reference proteome</keyword>
<keyword evidence="2" id="KW-0472">Membrane</keyword>
<feature type="region of interest" description="Disordered" evidence="1">
    <location>
        <begin position="1"/>
        <end position="30"/>
    </location>
</feature>
<reference evidence="3 4" key="1">
    <citation type="submission" date="2018-01" db="EMBL/GenBank/DDBJ databases">
        <title>Draft genome sequence of Jishengella sp. NA12.</title>
        <authorList>
            <person name="Sahin N."/>
            <person name="Ay H."/>
            <person name="Saygin H."/>
        </authorList>
    </citation>
    <scope>NUCLEOTIDE SEQUENCE [LARGE SCALE GENOMIC DNA]</scope>
    <source>
        <strain evidence="3 4">NA12</strain>
    </source>
</reference>
<protein>
    <submittedName>
        <fullName evidence="3">Uncharacterized protein</fullName>
    </submittedName>
</protein>